<protein>
    <submittedName>
        <fullName evidence="1">Uncharacterized protein</fullName>
    </submittedName>
</protein>
<sequence length="209" mass="22736">MDVVAENVYIRVALVMNTGDPIINFIVLDRDVVVISIICGEHTTTFDSRSRAFQNIVLDRMPRGAGSHEDGRFTTNAGRTGPIDDLESVNHDIVRKETKPAGQFTFRAADTRVNPRSNPGIGTLDRHSFVNVDVTGVCSIFNFENSVGCDQIDSLLNSIGGTSLTAKGSHMQCGEVTLETCGHQVGIGAVVEERCEVDHEWCAAICVFH</sequence>
<accession>A0A517Q3A7</accession>
<dbReference type="Proteomes" id="UP000315647">
    <property type="component" value="Chromosome"/>
</dbReference>
<organism evidence="1 2">
    <name type="scientific">Gimesia panareensis</name>
    <dbReference type="NCBI Taxonomy" id="2527978"/>
    <lineage>
        <taxon>Bacteria</taxon>
        <taxon>Pseudomonadati</taxon>
        <taxon>Planctomycetota</taxon>
        <taxon>Planctomycetia</taxon>
        <taxon>Planctomycetales</taxon>
        <taxon>Planctomycetaceae</taxon>
        <taxon>Gimesia</taxon>
    </lineage>
</organism>
<keyword evidence="2" id="KW-1185">Reference proteome</keyword>
<gene>
    <name evidence="1" type="ORF">Enr10x_14150</name>
</gene>
<proteinExistence type="predicted"/>
<name>A0A517Q3A7_9PLAN</name>
<dbReference type="AlphaFoldDB" id="A0A517Q3A7"/>
<dbReference type="EMBL" id="CP037421">
    <property type="protein sequence ID" value="QDT26116.1"/>
    <property type="molecule type" value="Genomic_DNA"/>
</dbReference>
<evidence type="ECO:0000313" key="2">
    <source>
        <dbReference type="Proteomes" id="UP000315647"/>
    </source>
</evidence>
<reference evidence="1 2" key="1">
    <citation type="submission" date="2019-03" db="EMBL/GenBank/DDBJ databases">
        <title>Deep-cultivation of Planctomycetes and their phenomic and genomic characterization uncovers novel biology.</title>
        <authorList>
            <person name="Wiegand S."/>
            <person name="Jogler M."/>
            <person name="Boedeker C."/>
            <person name="Pinto D."/>
            <person name="Vollmers J."/>
            <person name="Rivas-Marin E."/>
            <person name="Kohn T."/>
            <person name="Peeters S.H."/>
            <person name="Heuer A."/>
            <person name="Rast P."/>
            <person name="Oberbeckmann S."/>
            <person name="Bunk B."/>
            <person name="Jeske O."/>
            <person name="Meyerdierks A."/>
            <person name="Storesund J.E."/>
            <person name="Kallscheuer N."/>
            <person name="Luecker S."/>
            <person name="Lage O.M."/>
            <person name="Pohl T."/>
            <person name="Merkel B.J."/>
            <person name="Hornburger P."/>
            <person name="Mueller R.-W."/>
            <person name="Bruemmer F."/>
            <person name="Labrenz M."/>
            <person name="Spormann A.M."/>
            <person name="Op den Camp H."/>
            <person name="Overmann J."/>
            <person name="Amann R."/>
            <person name="Jetten M.S.M."/>
            <person name="Mascher T."/>
            <person name="Medema M.H."/>
            <person name="Devos D.P."/>
            <person name="Kaster A.-K."/>
            <person name="Ovreas L."/>
            <person name="Rohde M."/>
            <person name="Galperin M.Y."/>
            <person name="Jogler C."/>
        </authorList>
    </citation>
    <scope>NUCLEOTIDE SEQUENCE [LARGE SCALE GENOMIC DNA]</scope>
    <source>
        <strain evidence="1 2">Enr10</strain>
    </source>
</reference>
<evidence type="ECO:0000313" key="1">
    <source>
        <dbReference type="EMBL" id="QDT26116.1"/>
    </source>
</evidence>